<dbReference type="InterPro" id="IPR036380">
    <property type="entry name" value="Isochorismatase-like_sf"/>
</dbReference>
<feature type="domain" description="Isochorismatase-like" evidence="1">
    <location>
        <begin position="5"/>
        <end position="179"/>
    </location>
</feature>
<evidence type="ECO:0000259" key="1">
    <source>
        <dbReference type="Pfam" id="PF00857"/>
    </source>
</evidence>
<dbReference type="EMBL" id="JAGGLL010000037">
    <property type="protein sequence ID" value="MBP2023752.1"/>
    <property type="molecule type" value="Genomic_DNA"/>
</dbReference>
<organism evidence="2 3">
    <name type="scientific">Clostridium punense</name>
    <dbReference type="NCBI Taxonomy" id="1054297"/>
    <lineage>
        <taxon>Bacteria</taxon>
        <taxon>Bacillati</taxon>
        <taxon>Bacillota</taxon>
        <taxon>Clostridia</taxon>
        <taxon>Eubacteriales</taxon>
        <taxon>Clostridiaceae</taxon>
        <taxon>Clostridium</taxon>
    </lineage>
</organism>
<name>A0ABS4K7I8_9CLOT</name>
<dbReference type="InterPro" id="IPR000868">
    <property type="entry name" value="Isochorismatase-like_dom"/>
</dbReference>
<proteinExistence type="predicted"/>
<dbReference type="Gene3D" id="3.40.50.850">
    <property type="entry name" value="Isochorismatase-like"/>
    <property type="match status" value="1"/>
</dbReference>
<reference evidence="2 3" key="1">
    <citation type="submission" date="2021-03" db="EMBL/GenBank/DDBJ databases">
        <title>Genomic Encyclopedia of Type Strains, Phase IV (KMG-IV): sequencing the most valuable type-strain genomes for metagenomic binning, comparative biology and taxonomic classification.</title>
        <authorList>
            <person name="Goeker M."/>
        </authorList>
    </citation>
    <scope>NUCLEOTIDE SEQUENCE [LARGE SCALE GENOMIC DNA]</scope>
    <source>
        <strain evidence="2 3">DSM 28650</strain>
    </source>
</reference>
<evidence type="ECO:0000313" key="3">
    <source>
        <dbReference type="Proteomes" id="UP001519308"/>
    </source>
</evidence>
<dbReference type="SUPFAM" id="SSF52499">
    <property type="entry name" value="Isochorismatase-like hydrolases"/>
    <property type="match status" value="1"/>
</dbReference>
<dbReference type="Pfam" id="PF00857">
    <property type="entry name" value="Isochorismatase"/>
    <property type="match status" value="1"/>
</dbReference>
<accession>A0ABS4K7I8</accession>
<keyword evidence="3" id="KW-1185">Reference proteome</keyword>
<sequence length="183" mass="20508">MMKKLLVVIDYQKDFVDGSLGFEKATTLEEGIYNKVKEYLGEGHKVIFTYDTHFEDYLETREGKNLPVNHCIKGSKGHGLYGKLEEFSKAENTLHYEKRGFGISPEDMIKIAGEIGEEIEEIQLVGVVTNICVISNVVLFQSQYRNADIIVDGSLCASFDSSLHEKALDVIEGLQGKVINRGK</sequence>
<dbReference type="Proteomes" id="UP001519308">
    <property type="component" value="Unassembled WGS sequence"/>
</dbReference>
<protein>
    <submittedName>
        <fullName evidence="2">Nicotinamidase-related amidase</fullName>
    </submittedName>
</protein>
<evidence type="ECO:0000313" key="2">
    <source>
        <dbReference type="EMBL" id="MBP2023752.1"/>
    </source>
</evidence>
<gene>
    <name evidence="2" type="ORF">J2Z44_003594</name>
</gene>
<comment type="caution">
    <text evidence="2">The sequence shown here is derived from an EMBL/GenBank/DDBJ whole genome shotgun (WGS) entry which is preliminary data.</text>
</comment>